<dbReference type="NCBIfam" id="TIGR00347">
    <property type="entry name" value="bioD"/>
    <property type="match status" value="1"/>
</dbReference>
<dbReference type="EMBL" id="CP109965">
    <property type="protein sequence ID" value="WAJ71402.1"/>
    <property type="molecule type" value="Genomic_DNA"/>
</dbReference>
<comment type="subcellular location">
    <subcellularLocation>
        <location evidence="2">Cytoplasm</location>
    </subcellularLocation>
</comment>
<dbReference type="PANTHER" id="PTHR43210">
    <property type="entry name" value="DETHIOBIOTIN SYNTHETASE"/>
    <property type="match status" value="1"/>
</dbReference>
<name>A0ABY7AQ50_9ALTE</name>
<evidence type="ECO:0000313" key="4">
    <source>
        <dbReference type="Proteomes" id="UP001163726"/>
    </source>
</evidence>
<feature type="binding site" evidence="2">
    <location>
        <position position="57"/>
    </location>
    <ligand>
        <name>Mg(2+)</name>
        <dbReference type="ChEBI" id="CHEBI:18420"/>
    </ligand>
</feature>
<feature type="binding site" evidence="2">
    <location>
        <position position="215"/>
    </location>
    <ligand>
        <name>ATP</name>
        <dbReference type="ChEBI" id="CHEBI:30616"/>
    </ligand>
</feature>
<keyword evidence="1 2" id="KW-0093">Biotin biosynthesis</keyword>
<comment type="caution">
    <text evidence="2">Lacks conserved residue(s) required for the propagation of feature annotation.</text>
</comment>
<feature type="active site" evidence="2">
    <location>
        <position position="40"/>
    </location>
</feature>
<comment type="cofactor">
    <cofactor evidence="2">
        <name>Mg(2+)</name>
        <dbReference type="ChEBI" id="CHEBI:18420"/>
    </cofactor>
</comment>
<dbReference type="Proteomes" id="UP001163726">
    <property type="component" value="Chromosome"/>
</dbReference>
<protein>
    <recommendedName>
        <fullName evidence="2">ATP-dependent dethiobiotin synthetase BioD</fullName>
        <ecNumber evidence="2">6.3.3.3</ecNumber>
    </recommendedName>
    <alternativeName>
        <fullName evidence="2">DTB synthetase</fullName>
        <shortName evidence="2">DTBS</shortName>
    </alternativeName>
    <alternativeName>
        <fullName evidence="2">Dethiobiotin synthase</fullName>
    </alternativeName>
</protein>
<feature type="binding site" evidence="2">
    <location>
        <begin position="208"/>
        <end position="210"/>
    </location>
    <ligand>
        <name>ATP</name>
        <dbReference type="ChEBI" id="CHEBI:30616"/>
    </ligand>
</feature>
<comment type="function">
    <text evidence="2">Catalyzes a mechanistically unusual reaction, the ATP-dependent insertion of CO2 between the N7 and N8 nitrogen atoms of 7,8-diaminopelargonic acid (DAPA, also called 7,8-diammoniononanoate) to form a ureido ring.</text>
</comment>
<dbReference type="PIRSF" id="PIRSF006755">
    <property type="entry name" value="DTB_synth"/>
    <property type="match status" value="1"/>
</dbReference>
<comment type="subunit">
    <text evidence="2">Homodimer.</text>
</comment>
<feature type="binding site" evidence="2">
    <location>
        <begin position="179"/>
        <end position="180"/>
    </location>
    <ligand>
        <name>ATP</name>
        <dbReference type="ChEBI" id="CHEBI:30616"/>
    </ligand>
</feature>
<keyword evidence="2" id="KW-0460">Magnesium</keyword>
<dbReference type="PANTHER" id="PTHR43210:SF5">
    <property type="entry name" value="DETHIOBIOTIN SYNTHETASE"/>
    <property type="match status" value="1"/>
</dbReference>
<dbReference type="Pfam" id="PF13500">
    <property type="entry name" value="AAA_26"/>
    <property type="match status" value="1"/>
</dbReference>
<keyword evidence="2" id="KW-0547">Nucleotide-binding</keyword>
<comment type="pathway">
    <text evidence="2">Cofactor biosynthesis; biotin biosynthesis; biotin from 7,8-diaminononanoate: step 1/2.</text>
</comment>
<dbReference type="EC" id="6.3.3.3" evidence="2"/>
<proteinExistence type="inferred from homology"/>
<evidence type="ECO:0000313" key="3">
    <source>
        <dbReference type="EMBL" id="WAJ71402.1"/>
    </source>
</evidence>
<keyword evidence="2 3" id="KW-0436">Ligase</keyword>
<comment type="similarity">
    <text evidence="2">Belongs to the dethiobiotin synthetase family.</text>
</comment>
<dbReference type="InterPro" id="IPR027417">
    <property type="entry name" value="P-loop_NTPase"/>
</dbReference>
<dbReference type="GO" id="GO:0004141">
    <property type="term" value="F:dethiobiotin synthase activity"/>
    <property type="evidence" value="ECO:0007669"/>
    <property type="project" value="UniProtKB-EC"/>
</dbReference>
<accession>A0ABY7AQ50</accession>
<keyword evidence="2" id="KW-0479">Metal-binding</keyword>
<organism evidence="3 4">
    <name type="scientific">Catenovulum adriaticum</name>
    <dbReference type="NCBI Taxonomy" id="2984846"/>
    <lineage>
        <taxon>Bacteria</taxon>
        <taxon>Pseudomonadati</taxon>
        <taxon>Pseudomonadota</taxon>
        <taxon>Gammaproteobacteria</taxon>
        <taxon>Alteromonadales</taxon>
        <taxon>Alteromonadaceae</taxon>
        <taxon>Catenovulum</taxon>
    </lineage>
</organism>
<feature type="binding site" evidence="2">
    <location>
        <begin position="119"/>
        <end position="122"/>
    </location>
    <ligand>
        <name>ATP</name>
        <dbReference type="ChEBI" id="CHEBI:30616"/>
    </ligand>
</feature>
<reference evidence="3" key="1">
    <citation type="submission" date="2022-10" db="EMBL/GenBank/DDBJ databases">
        <title>Catenovulum adriacola sp. nov. isolated in the Harbour of Susak.</title>
        <authorList>
            <person name="Schoch T."/>
            <person name="Reich S.J."/>
            <person name="Stoeferle S."/>
            <person name="Flaiz M."/>
            <person name="Kazda M."/>
            <person name="Riedel C.U."/>
            <person name="Duerre P."/>
        </authorList>
    </citation>
    <scope>NUCLEOTIDE SEQUENCE</scope>
    <source>
        <strain evidence="3">TS8</strain>
    </source>
</reference>
<feature type="binding site" evidence="2">
    <location>
        <position position="119"/>
    </location>
    <ligand>
        <name>Mg(2+)</name>
        <dbReference type="ChEBI" id="CHEBI:18420"/>
    </ligand>
</feature>
<dbReference type="CDD" id="cd03109">
    <property type="entry name" value="DTBS"/>
    <property type="match status" value="1"/>
</dbReference>
<sequence length="230" mass="25024">MKSIFITATDTEVGKTTIASGIISGLINQASTNLTVAGFKPIAAGCDLIDGQLKNEDALSLMQVSNAQFSYQKVNPFALKSAIAPHIAAQQEGANINIEQLDWHYHQWQQTALDYLIVEGAGGWQLPLNESEYLSEWVVKQNMPIVLVVGLKLGCINHALLTAMVVAKMGGNIIGWIANHVDPNMQCQTENVKALAHRLNMPCLGTVPYLANSQNVEEFIDIQLLKSLIA</sequence>
<dbReference type="RefSeq" id="WP_268075881.1">
    <property type="nucleotide sequence ID" value="NZ_CP109965.1"/>
</dbReference>
<feature type="binding site" evidence="2">
    <location>
        <begin position="12"/>
        <end position="17"/>
    </location>
    <ligand>
        <name>ATP</name>
        <dbReference type="ChEBI" id="CHEBI:30616"/>
    </ligand>
</feature>
<dbReference type="SUPFAM" id="SSF52540">
    <property type="entry name" value="P-loop containing nucleoside triphosphate hydrolases"/>
    <property type="match status" value="1"/>
</dbReference>
<feature type="binding site" evidence="2">
    <location>
        <position position="57"/>
    </location>
    <ligand>
        <name>ATP</name>
        <dbReference type="ChEBI" id="CHEBI:30616"/>
    </ligand>
</feature>
<dbReference type="InterPro" id="IPR004472">
    <property type="entry name" value="DTB_synth_BioD"/>
</dbReference>
<keyword evidence="2" id="KW-0067">ATP-binding</keyword>
<comment type="catalytic activity">
    <reaction evidence="2">
        <text>(7R,8S)-7,8-diammoniononanoate + CO2 + ATP = (4R,5S)-dethiobiotin + ADP + phosphate + 3 H(+)</text>
        <dbReference type="Rhea" id="RHEA:15805"/>
        <dbReference type="ChEBI" id="CHEBI:15378"/>
        <dbReference type="ChEBI" id="CHEBI:16526"/>
        <dbReference type="ChEBI" id="CHEBI:30616"/>
        <dbReference type="ChEBI" id="CHEBI:43474"/>
        <dbReference type="ChEBI" id="CHEBI:149469"/>
        <dbReference type="ChEBI" id="CHEBI:149473"/>
        <dbReference type="ChEBI" id="CHEBI:456216"/>
        <dbReference type="EC" id="6.3.3.3"/>
    </reaction>
</comment>
<keyword evidence="2" id="KW-0963">Cytoplasm</keyword>
<dbReference type="HAMAP" id="MF_00336">
    <property type="entry name" value="BioD"/>
    <property type="match status" value="1"/>
</dbReference>
<evidence type="ECO:0000256" key="1">
    <source>
        <dbReference type="ARBA" id="ARBA00022756"/>
    </source>
</evidence>
<feature type="binding site" evidence="2">
    <location>
        <position position="16"/>
    </location>
    <ligand>
        <name>Mg(2+)</name>
        <dbReference type="ChEBI" id="CHEBI:18420"/>
    </ligand>
</feature>
<evidence type="ECO:0000256" key="2">
    <source>
        <dbReference type="HAMAP-Rule" id="MF_00336"/>
    </source>
</evidence>
<keyword evidence="4" id="KW-1185">Reference proteome</keyword>
<dbReference type="Gene3D" id="3.40.50.300">
    <property type="entry name" value="P-loop containing nucleotide triphosphate hydrolases"/>
    <property type="match status" value="1"/>
</dbReference>
<gene>
    <name evidence="2 3" type="primary">bioD</name>
    <name evidence="3" type="ORF">OLW01_06290</name>
</gene>